<organism evidence="8 9">
    <name type="scientific">Schizothecium vesticola</name>
    <dbReference type="NCBI Taxonomy" id="314040"/>
    <lineage>
        <taxon>Eukaryota</taxon>
        <taxon>Fungi</taxon>
        <taxon>Dikarya</taxon>
        <taxon>Ascomycota</taxon>
        <taxon>Pezizomycotina</taxon>
        <taxon>Sordariomycetes</taxon>
        <taxon>Sordariomycetidae</taxon>
        <taxon>Sordariales</taxon>
        <taxon>Schizotheciaceae</taxon>
        <taxon>Schizothecium</taxon>
    </lineage>
</organism>
<dbReference type="Gene3D" id="4.10.240.10">
    <property type="entry name" value="Zn(2)-C6 fungal-type DNA-binding domain"/>
    <property type="match status" value="1"/>
</dbReference>
<dbReference type="InterPro" id="IPR021858">
    <property type="entry name" value="Fun_TF"/>
</dbReference>
<sequence>MRDRETADLSSAPRAQCWECRRRRLVCDGDKPVCLKCRTAGIVCPGYADKKPLVWVANGQVLSRPRVRKPKDKTEKTRSVMHVTTQEVGQTELVQAGASDGVVPGLPPLRRDMRLRTDQCDILEAVNYYNTRLYDEAMEDQLVANSYVIKWPNNVASLPPSVAHLMVSTSISHRLLRLSGDIYGDHRMSWARSRLYHHRVIAIRLISKLVMDEKNPASDMAIVGVWSLFFSQIQQQPFPSWRPHADGLLRLIHFHGSMTLYHRRAPHMSPGILALLCTFSLADTTSPPLDQILPLPHENHASLFAKLHVGDHYPSIPCPTGLFLDIFHINSLRTRAAATLDPPDLAALTTEALVLLDTVEAFVPEPKAARSEHNEAPRATLVILGHIFKAAVALYCILSLQSVGALPVSSELARKRKMHSEQLLELMGQTQTNRAARQCLTWPLIVAGVELGGRRGGFEERSWIAKGLSRLGREVGTANPGTARALLERFWEKGGEGGWDGCFDGAYALVL</sequence>
<dbReference type="GO" id="GO:0008270">
    <property type="term" value="F:zinc ion binding"/>
    <property type="evidence" value="ECO:0007669"/>
    <property type="project" value="InterPro"/>
</dbReference>
<dbReference type="SMART" id="SM00066">
    <property type="entry name" value="GAL4"/>
    <property type="match status" value="1"/>
</dbReference>
<keyword evidence="3" id="KW-0805">Transcription regulation</keyword>
<dbReference type="PANTHER" id="PTHR37534:SF51">
    <property type="entry name" value="ACRIFLAVINE SENSITIVITY CONTROL PROTEIN ACR-2"/>
    <property type="match status" value="1"/>
</dbReference>
<dbReference type="Pfam" id="PF11951">
    <property type="entry name" value="Fungal_trans_2"/>
    <property type="match status" value="1"/>
</dbReference>
<dbReference type="Pfam" id="PF00172">
    <property type="entry name" value="Zn_clus"/>
    <property type="match status" value="1"/>
</dbReference>
<comment type="subcellular location">
    <subcellularLocation>
        <location evidence="1">Nucleus</location>
    </subcellularLocation>
</comment>
<dbReference type="AlphaFoldDB" id="A0AA40EX05"/>
<evidence type="ECO:0000313" key="8">
    <source>
        <dbReference type="EMBL" id="KAK0746961.1"/>
    </source>
</evidence>
<evidence type="ECO:0000256" key="5">
    <source>
        <dbReference type="ARBA" id="ARBA00023163"/>
    </source>
</evidence>
<dbReference type="InterPro" id="IPR001138">
    <property type="entry name" value="Zn2Cys6_DnaBD"/>
</dbReference>
<keyword evidence="5" id="KW-0804">Transcription</keyword>
<evidence type="ECO:0000259" key="7">
    <source>
        <dbReference type="PROSITE" id="PS50048"/>
    </source>
</evidence>
<evidence type="ECO:0000256" key="1">
    <source>
        <dbReference type="ARBA" id="ARBA00004123"/>
    </source>
</evidence>
<dbReference type="CDD" id="cd00067">
    <property type="entry name" value="GAL4"/>
    <property type="match status" value="1"/>
</dbReference>
<evidence type="ECO:0000313" key="9">
    <source>
        <dbReference type="Proteomes" id="UP001172155"/>
    </source>
</evidence>
<dbReference type="PROSITE" id="PS50048">
    <property type="entry name" value="ZN2_CY6_FUNGAL_2"/>
    <property type="match status" value="1"/>
</dbReference>
<dbReference type="GO" id="GO:0005634">
    <property type="term" value="C:nucleus"/>
    <property type="evidence" value="ECO:0007669"/>
    <property type="project" value="UniProtKB-SubCell"/>
</dbReference>
<dbReference type="SUPFAM" id="SSF57701">
    <property type="entry name" value="Zn2/Cys6 DNA-binding domain"/>
    <property type="match status" value="1"/>
</dbReference>
<evidence type="ECO:0000256" key="2">
    <source>
        <dbReference type="ARBA" id="ARBA00022833"/>
    </source>
</evidence>
<dbReference type="GO" id="GO:0000976">
    <property type="term" value="F:transcription cis-regulatory region binding"/>
    <property type="evidence" value="ECO:0007669"/>
    <property type="project" value="TreeGrafter"/>
</dbReference>
<keyword evidence="9" id="KW-1185">Reference proteome</keyword>
<comment type="caution">
    <text evidence="8">The sequence shown here is derived from an EMBL/GenBank/DDBJ whole genome shotgun (WGS) entry which is preliminary data.</text>
</comment>
<evidence type="ECO:0000256" key="3">
    <source>
        <dbReference type="ARBA" id="ARBA00023015"/>
    </source>
</evidence>
<accession>A0AA40EX05</accession>
<keyword evidence="4" id="KW-0238">DNA-binding</keyword>
<dbReference type="GO" id="GO:0000981">
    <property type="term" value="F:DNA-binding transcription factor activity, RNA polymerase II-specific"/>
    <property type="evidence" value="ECO:0007669"/>
    <property type="project" value="InterPro"/>
</dbReference>
<keyword evidence="6" id="KW-0539">Nucleus</keyword>
<dbReference type="InterPro" id="IPR036864">
    <property type="entry name" value="Zn2-C6_fun-type_DNA-bd_sf"/>
</dbReference>
<name>A0AA40EX05_9PEZI</name>
<keyword evidence="2" id="KW-0862">Zinc</keyword>
<evidence type="ECO:0000256" key="6">
    <source>
        <dbReference type="ARBA" id="ARBA00023242"/>
    </source>
</evidence>
<dbReference type="Proteomes" id="UP001172155">
    <property type="component" value="Unassembled WGS sequence"/>
</dbReference>
<dbReference type="PANTHER" id="PTHR37534">
    <property type="entry name" value="TRANSCRIPTIONAL ACTIVATOR PROTEIN UGA3"/>
    <property type="match status" value="1"/>
</dbReference>
<proteinExistence type="predicted"/>
<reference evidence="8" key="1">
    <citation type="submission" date="2023-06" db="EMBL/GenBank/DDBJ databases">
        <title>Genome-scale phylogeny and comparative genomics of the fungal order Sordariales.</title>
        <authorList>
            <consortium name="Lawrence Berkeley National Laboratory"/>
            <person name="Hensen N."/>
            <person name="Bonometti L."/>
            <person name="Westerberg I."/>
            <person name="Brannstrom I.O."/>
            <person name="Guillou S."/>
            <person name="Cros-Aarteil S."/>
            <person name="Calhoun S."/>
            <person name="Haridas S."/>
            <person name="Kuo A."/>
            <person name="Mondo S."/>
            <person name="Pangilinan J."/>
            <person name="Riley R."/>
            <person name="LaButti K."/>
            <person name="Andreopoulos B."/>
            <person name="Lipzen A."/>
            <person name="Chen C."/>
            <person name="Yanf M."/>
            <person name="Daum C."/>
            <person name="Ng V."/>
            <person name="Clum A."/>
            <person name="Steindorff A."/>
            <person name="Ohm R."/>
            <person name="Martin F."/>
            <person name="Silar P."/>
            <person name="Natvig D."/>
            <person name="Lalanne C."/>
            <person name="Gautier V."/>
            <person name="Ament-velasquez S.L."/>
            <person name="Kruys A."/>
            <person name="Hutchinson M.I."/>
            <person name="Powell A.J."/>
            <person name="Barry K."/>
            <person name="Miller A.N."/>
            <person name="Grigoriev I.V."/>
            <person name="Debuchy R."/>
            <person name="Gladieux P."/>
            <person name="Thoren M.H."/>
            <person name="Johannesson H."/>
        </authorList>
    </citation>
    <scope>NUCLEOTIDE SEQUENCE</scope>
    <source>
        <strain evidence="8">SMH3187-1</strain>
    </source>
</reference>
<dbReference type="EMBL" id="JAUKUD010000004">
    <property type="protein sequence ID" value="KAK0746961.1"/>
    <property type="molecule type" value="Genomic_DNA"/>
</dbReference>
<protein>
    <submittedName>
        <fullName evidence="8">Fungal-specific transcription factor domain-containing protein</fullName>
    </submittedName>
</protein>
<evidence type="ECO:0000256" key="4">
    <source>
        <dbReference type="ARBA" id="ARBA00023125"/>
    </source>
</evidence>
<gene>
    <name evidence="8" type="ORF">B0T18DRAFT_447352</name>
</gene>
<dbReference type="GO" id="GO:0045944">
    <property type="term" value="P:positive regulation of transcription by RNA polymerase II"/>
    <property type="evidence" value="ECO:0007669"/>
    <property type="project" value="TreeGrafter"/>
</dbReference>
<feature type="domain" description="Zn(2)-C6 fungal-type" evidence="7">
    <location>
        <begin position="16"/>
        <end position="44"/>
    </location>
</feature>